<protein>
    <submittedName>
        <fullName evidence="2">Uncharacterized protein</fullName>
    </submittedName>
</protein>
<feature type="compositionally biased region" description="Basic and acidic residues" evidence="1">
    <location>
        <begin position="484"/>
        <end position="495"/>
    </location>
</feature>
<organism evidence="2">
    <name type="scientific">Eutreptiella gymnastica</name>
    <dbReference type="NCBI Taxonomy" id="73025"/>
    <lineage>
        <taxon>Eukaryota</taxon>
        <taxon>Discoba</taxon>
        <taxon>Euglenozoa</taxon>
        <taxon>Euglenida</taxon>
        <taxon>Spirocuta</taxon>
        <taxon>Euglenophyceae</taxon>
        <taxon>Eutreptiales</taxon>
        <taxon>Eutreptiaceae</taxon>
        <taxon>Eutreptiella</taxon>
    </lineage>
</organism>
<sequence length="577" mass="63118">MPPGMDLGRNREMCSSPREHPLVEARMNVLVAEGKSSTFTKVIGLEEPAAATYEKPTTEHVNLDAIKFEDDHSKLPQLGSPCFMTKFDRFKMSPPTAPPVGHYRPRFAVVDRTAPASLLRGPPEPASPRPPRTYDQSSPHKTPHAGSSKPSAAAEAAPAAAAVHADEPAAPAPEGGAAEDPNGPPKAQLPAAGADSTAESPRPTKHGYVVATPRRQAKPKGTAPFVSRTPQAGDRPADPLRSPDKVYWPYNEVNTSPRPGKGAMVDFDRATISSPKYYNGCAPDVIYDPKAPKALSPGPAFENQIDRTKAQRTATVQVYRQGTSFQVNGMQAYDSANYHVDEAEAKSTKFRNHNPVDFNKKASRDQVPTAMTKSPTAMTKDLGYDVQTPKAHSPTVAFGKQKPREQYMCQLPLDLSYDPKYTLVERTAPTKGMDKSEGHKDFFTTPEHKDVQYNPSDRFSTPRRDFSPNFSAGPENSRPPLKRPQVDKFYDRDSPLAKPRTKGNPMLAQHISRDRRNETLSPKGQAPDKFYDYSAEIALPSPGKSYVEFGKMPPRDTFGTGLAKSPSTKPGHKAVHD</sequence>
<reference evidence="2" key="1">
    <citation type="submission" date="2021-01" db="EMBL/GenBank/DDBJ databases">
        <authorList>
            <person name="Corre E."/>
            <person name="Pelletier E."/>
            <person name="Niang G."/>
            <person name="Scheremetjew M."/>
            <person name="Finn R."/>
            <person name="Kale V."/>
            <person name="Holt S."/>
            <person name="Cochrane G."/>
            <person name="Meng A."/>
            <person name="Brown T."/>
            <person name="Cohen L."/>
        </authorList>
    </citation>
    <scope>NUCLEOTIDE SEQUENCE</scope>
    <source>
        <strain evidence="2">NIES-381</strain>
    </source>
</reference>
<dbReference type="EMBL" id="HBGA01116039">
    <property type="protein sequence ID" value="CAD9032091.1"/>
    <property type="molecule type" value="Transcribed_RNA"/>
</dbReference>
<feature type="region of interest" description="Disordered" evidence="1">
    <location>
        <begin position="430"/>
        <end position="528"/>
    </location>
</feature>
<evidence type="ECO:0000313" key="2">
    <source>
        <dbReference type="EMBL" id="CAD9032091.1"/>
    </source>
</evidence>
<accession>A0A7S1NPI2</accession>
<name>A0A7S1NPI2_9EUGL</name>
<feature type="region of interest" description="Disordered" evidence="1">
    <location>
        <begin position="557"/>
        <end position="577"/>
    </location>
</feature>
<feature type="compositionally biased region" description="Pro residues" evidence="1">
    <location>
        <begin position="122"/>
        <end position="131"/>
    </location>
</feature>
<feature type="compositionally biased region" description="Basic and acidic residues" evidence="1">
    <location>
        <begin position="235"/>
        <end position="244"/>
    </location>
</feature>
<proteinExistence type="predicted"/>
<gene>
    <name evidence="2" type="ORF">EGYM00392_LOCUS43233</name>
</gene>
<feature type="region of interest" description="Disordered" evidence="1">
    <location>
        <begin position="115"/>
        <end position="263"/>
    </location>
</feature>
<evidence type="ECO:0000256" key="1">
    <source>
        <dbReference type="SAM" id="MobiDB-lite"/>
    </source>
</evidence>
<feature type="compositionally biased region" description="Basic and acidic residues" evidence="1">
    <location>
        <begin position="432"/>
        <end position="451"/>
    </location>
</feature>
<feature type="compositionally biased region" description="Low complexity" evidence="1">
    <location>
        <begin position="145"/>
        <end position="181"/>
    </location>
</feature>
<feature type="region of interest" description="Disordered" evidence="1">
    <location>
        <begin position="353"/>
        <end position="373"/>
    </location>
</feature>
<dbReference type="AlphaFoldDB" id="A0A7S1NPI2"/>